<dbReference type="RefSeq" id="YP_003734441.1">
    <property type="nucleotide sequence ID" value="NC_014262.1"/>
</dbReference>
<reference evidence="1" key="1">
    <citation type="journal article" date="2011" name="BMC Genomics">
        <title>The mitochondrial genome sequence of the ciliate Paramecium caudatum reveals a shift in nucleotide composition and codon usage within the genus Paramecium.</title>
        <authorList>
            <person name="Barth D."/>
            <person name="Berendonk T.U."/>
        </authorList>
    </citation>
    <scope>NUCLEOTIDE SEQUENCE</scope>
    <source>
        <strain evidence="1">GB-E</strain>
    </source>
</reference>
<dbReference type="AlphaFoldDB" id="D8L7T3"/>
<evidence type="ECO:0000313" key="1">
    <source>
        <dbReference type="EMBL" id="CAZ66820.1"/>
    </source>
</evidence>
<dbReference type="GO" id="GO:0005840">
    <property type="term" value="C:ribosome"/>
    <property type="evidence" value="ECO:0007669"/>
    <property type="project" value="UniProtKB-KW"/>
</dbReference>
<gene>
    <name evidence="1" type="primary">rps14</name>
</gene>
<dbReference type="InterPro" id="IPR018271">
    <property type="entry name" value="Ribosomal_uS14_CS"/>
</dbReference>
<organism evidence="1">
    <name type="scientific">Paramecium caudatum</name>
    <dbReference type="NCBI Taxonomy" id="5885"/>
    <lineage>
        <taxon>Eukaryota</taxon>
        <taxon>Sar</taxon>
        <taxon>Alveolata</taxon>
        <taxon>Ciliophora</taxon>
        <taxon>Intramacronucleata</taxon>
        <taxon>Oligohymenophorea</taxon>
        <taxon>Peniculida</taxon>
        <taxon>Parameciidae</taxon>
        <taxon>Paramecium</taxon>
    </lineage>
</organism>
<accession>D8L7T3</accession>
<name>D8L7T3_PARCA</name>
<dbReference type="GO" id="GO:0006412">
    <property type="term" value="P:translation"/>
    <property type="evidence" value="ECO:0007669"/>
    <property type="project" value="InterPro"/>
</dbReference>
<dbReference type="GO" id="GO:0003735">
    <property type="term" value="F:structural constituent of ribosome"/>
    <property type="evidence" value="ECO:0007669"/>
    <property type="project" value="InterPro"/>
</dbReference>
<dbReference type="Gene3D" id="1.10.287.1480">
    <property type="match status" value="1"/>
</dbReference>
<protein>
    <submittedName>
        <fullName evidence="1">Ribosomal protein S14</fullName>
    </submittedName>
</protein>
<dbReference type="GeneID" id="9384781"/>
<keyword evidence="1" id="KW-0687">Ribonucleoprotein</keyword>
<geneLocation type="mitochondrion" evidence="1"/>
<dbReference type="SUPFAM" id="SSF57716">
    <property type="entry name" value="Glucocorticoid receptor-like (DNA-binding domain)"/>
    <property type="match status" value="1"/>
</dbReference>
<keyword evidence="1" id="KW-0689">Ribosomal protein</keyword>
<sequence>MIIKLHLLNLEHIKRKKYKTFEEKKKIIFCLKKNQNQNKKKKSYLWAKKMEKNTRLKQARQNNRCCLTGRTKFFLKQFSFSRHVVNLHAFEGLLQNVKTKSW</sequence>
<keyword evidence="1" id="KW-0496">Mitochondrion</keyword>
<dbReference type="EMBL" id="FN424190">
    <property type="protein sequence ID" value="CAZ66820.1"/>
    <property type="molecule type" value="Genomic_DNA"/>
</dbReference>
<dbReference type="PROSITE" id="PS00527">
    <property type="entry name" value="RIBOSOMAL_S14"/>
    <property type="match status" value="1"/>
</dbReference>
<proteinExistence type="predicted"/>